<dbReference type="InterPro" id="IPR004107">
    <property type="entry name" value="Integrase_SAM-like_N"/>
</dbReference>
<dbReference type="GO" id="GO:0015074">
    <property type="term" value="P:DNA integration"/>
    <property type="evidence" value="ECO:0007669"/>
    <property type="project" value="UniProtKB-KW"/>
</dbReference>
<dbReference type="PANTHER" id="PTHR30349">
    <property type="entry name" value="PHAGE INTEGRASE-RELATED"/>
    <property type="match status" value="1"/>
</dbReference>
<dbReference type="GO" id="GO:0006310">
    <property type="term" value="P:DNA recombination"/>
    <property type="evidence" value="ECO:0007669"/>
    <property type="project" value="UniProtKB-KW"/>
</dbReference>
<evidence type="ECO:0000256" key="5">
    <source>
        <dbReference type="PROSITE-ProRule" id="PRU01248"/>
    </source>
</evidence>
<dbReference type="InterPro" id="IPR050090">
    <property type="entry name" value="Tyrosine_recombinase_XerCD"/>
</dbReference>
<dbReference type="InterPro" id="IPR011010">
    <property type="entry name" value="DNA_brk_join_enz"/>
</dbReference>
<dbReference type="Proteomes" id="UP000321659">
    <property type="component" value="Unassembled WGS sequence"/>
</dbReference>
<keyword evidence="2" id="KW-0229">DNA integration</keyword>
<comment type="similarity">
    <text evidence="1">Belongs to the 'phage' integrase family.</text>
</comment>
<dbReference type="Gene3D" id="1.10.150.130">
    <property type="match status" value="1"/>
</dbReference>
<dbReference type="PANTHER" id="PTHR30349:SF64">
    <property type="entry name" value="PROPHAGE INTEGRASE INTD-RELATED"/>
    <property type="match status" value="1"/>
</dbReference>
<accession>A0A5C6M8I6</accession>
<keyword evidence="3 5" id="KW-0238">DNA-binding</keyword>
<feature type="domain" description="Tyr recombinase" evidence="6">
    <location>
        <begin position="164"/>
        <end position="359"/>
    </location>
</feature>
<dbReference type="Pfam" id="PF00589">
    <property type="entry name" value="Phage_integrase"/>
    <property type="match status" value="1"/>
</dbReference>
<comment type="caution">
    <text evidence="8">The sequence shown here is derived from an EMBL/GenBank/DDBJ whole genome shotgun (WGS) entry which is preliminary data.</text>
</comment>
<evidence type="ECO:0000259" key="6">
    <source>
        <dbReference type="PROSITE" id="PS51898"/>
    </source>
</evidence>
<dbReference type="Pfam" id="PF14657">
    <property type="entry name" value="Arm-DNA-bind_4"/>
    <property type="match status" value="1"/>
</dbReference>
<keyword evidence="4" id="KW-0233">DNA recombination</keyword>
<reference evidence="8 9" key="1">
    <citation type="submission" date="2019-04" db="EMBL/GenBank/DDBJ databases">
        <title>In vitro growth and metabolic characteristics of meat-borne Lactobacillus algidus strains.</title>
        <authorList>
            <person name="Sade E."/>
            <person name="Per J."/>
            <person name="Tytti H."/>
            <person name="Johanna B.K."/>
        </authorList>
    </citation>
    <scope>NUCLEOTIDE SEQUENCE [LARGE SCALE GENOMIC DNA]</scope>
    <source>
        <strain evidence="8 9">LTS37-1</strain>
    </source>
</reference>
<dbReference type="Pfam" id="PF14659">
    <property type="entry name" value="Phage_int_SAM_3"/>
    <property type="match status" value="1"/>
</dbReference>
<dbReference type="PROSITE" id="PS51898">
    <property type="entry name" value="TYR_RECOMBINASE"/>
    <property type="match status" value="1"/>
</dbReference>
<evidence type="ECO:0000256" key="4">
    <source>
        <dbReference type="ARBA" id="ARBA00023172"/>
    </source>
</evidence>
<organism evidence="8 9">
    <name type="scientific">Dellaglioa algida</name>
    <dbReference type="NCBI Taxonomy" id="105612"/>
    <lineage>
        <taxon>Bacteria</taxon>
        <taxon>Bacillati</taxon>
        <taxon>Bacillota</taxon>
        <taxon>Bacilli</taxon>
        <taxon>Lactobacillales</taxon>
        <taxon>Lactobacillaceae</taxon>
        <taxon>Dellaglioa</taxon>
    </lineage>
</organism>
<dbReference type="RefSeq" id="WP_146303052.1">
    <property type="nucleotide sequence ID" value="NZ_JANXKU010000004.1"/>
</dbReference>
<protein>
    <submittedName>
        <fullName evidence="8">Integrase</fullName>
    </submittedName>
</protein>
<dbReference type="InterPro" id="IPR028259">
    <property type="entry name" value="AP2-like_int_N"/>
</dbReference>
<dbReference type="InterPro" id="IPR010998">
    <property type="entry name" value="Integrase_recombinase_N"/>
</dbReference>
<evidence type="ECO:0000313" key="8">
    <source>
        <dbReference type="EMBL" id="TWW10509.1"/>
    </source>
</evidence>
<dbReference type="GO" id="GO:0003677">
    <property type="term" value="F:DNA binding"/>
    <property type="evidence" value="ECO:0007669"/>
    <property type="project" value="UniProtKB-UniRule"/>
</dbReference>
<dbReference type="CDD" id="cd01189">
    <property type="entry name" value="INT_ICEBs1_C_like"/>
    <property type="match status" value="1"/>
</dbReference>
<evidence type="ECO:0000313" key="9">
    <source>
        <dbReference type="Proteomes" id="UP000321659"/>
    </source>
</evidence>
<dbReference type="Gene3D" id="1.10.443.10">
    <property type="entry name" value="Intergrase catalytic core"/>
    <property type="match status" value="1"/>
</dbReference>
<sequence length="381" mass="43979">MASFSKRYDNWQTRISYKDIDNVYKVKQKGGFKTKKAAMAYATEFEMSIKNGINSISENITFYNYFENWITIYKNPNSSSSTLARYANSLMIIGKYFKKTELSTIKKIDYQLFINEYGKTHSKASVKKINGHIGSCIKNAIDDDIIRKNFTSNVVLTFDSSRTRKVTYLDAKQSKKLLKHLNETLDDYPLYNMMIIVALHTGLRVGEALALTWRDINFNFKTLEVNKSWDYKDKKIKSTKTDSSMRIISIDDDLIRTLKRFKKMNHSIKINDPLFMNGQGKIVSPEGANKALNRELIKCDIIIPGFHFHSLRHTHTSYLLYKGVSIYYISQRLGHSSFKTTIDIYSHVIDELDTKEKDKTIAALSDLSNSTALIEQKNMTK</sequence>
<dbReference type="PROSITE" id="PS51900">
    <property type="entry name" value="CB"/>
    <property type="match status" value="1"/>
</dbReference>
<dbReference type="InterPro" id="IPR002104">
    <property type="entry name" value="Integrase_catalytic"/>
</dbReference>
<gene>
    <name evidence="8" type="primary">int</name>
    <name evidence="8" type="ORF">LABALGLTS371_12920</name>
</gene>
<feature type="domain" description="Core-binding (CB)" evidence="7">
    <location>
        <begin position="60"/>
        <end position="141"/>
    </location>
</feature>
<evidence type="ECO:0000256" key="2">
    <source>
        <dbReference type="ARBA" id="ARBA00022908"/>
    </source>
</evidence>
<dbReference type="InterPro" id="IPR044068">
    <property type="entry name" value="CB"/>
</dbReference>
<dbReference type="SUPFAM" id="SSF56349">
    <property type="entry name" value="DNA breaking-rejoining enzymes"/>
    <property type="match status" value="1"/>
</dbReference>
<name>A0A5C6M8I6_9LACO</name>
<dbReference type="InterPro" id="IPR013762">
    <property type="entry name" value="Integrase-like_cat_sf"/>
</dbReference>
<evidence type="ECO:0000259" key="7">
    <source>
        <dbReference type="PROSITE" id="PS51900"/>
    </source>
</evidence>
<dbReference type="EMBL" id="SRRQ01000011">
    <property type="protein sequence ID" value="TWW10509.1"/>
    <property type="molecule type" value="Genomic_DNA"/>
</dbReference>
<dbReference type="AlphaFoldDB" id="A0A5C6M8I6"/>
<proteinExistence type="inferred from homology"/>
<evidence type="ECO:0000256" key="1">
    <source>
        <dbReference type="ARBA" id="ARBA00008857"/>
    </source>
</evidence>
<evidence type="ECO:0000256" key="3">
    <source>
        <dbReference type="ARBA" id="ARBA00023125"/>
    </source>
</evidence>